<feature type="chain" id="PRO_5047129006" evidence="1">
    <location>
        <begin position="18"/>
        <end position="190"/>
    </location>
</feature>
<sequence>MKFSLILVLPLLALVHAAPVAHPEPILARQADPLSGVTSVVSSLVNTVTGLLTGLLGGLPVVGGVAGGLGGTVGGLTGGLGGLTGGLGGLTGGLPGGAGGGLLGRDAKEELVESLQEVLKLLKQVQSAAGGDAVKRSLEARQDPTAVVTGLLNTVVDLLKNLLGSLGGVAGGGLPLPLPLPPLPVPVPQT</sequence>
<name>A0ABR3IZQ6_9AGAR</name>
<keyword evidence="3" id="KW-1185">Reference proteome</keyword>
<organism evidence="2 3">
    <name type="scientific">Hohenbuehelia grisea</name>
    <dbReference type="NCBI Taxonomy" id="104357"/>
    <lineage>
        <taxon>Eukaryota</taxon>
        <taxon>Fungi</taxon>
        <taxon>Dikarya</taxon>
        <taxon>Basidiomycota</taxon>
        <taxon>Agaricomycotina</taxon>
        <taxon>Agaricomycetes</taxon>
        <taxon>Agaricomycetidae</taxon>
        <taxon>Agaricales</taxon>
        <taxon>Pleurotineae</taxon>
        <taxon>Pleurotaceae</taxon>
        <taxon>Hohenbuehelia</taxon>
    </lineage>
</organism>
<gene>
    <name evidence="2" type="ORF">HGRIS_008982</name>
</gene>
<dbReference type="EMBL" id="JASNQZ010000012">
    <property type="protein sequence ID" value="KAL0948862.1"/>
    <property type="molecule type" value="Genomic_DNA"/>
</dbReference>
<keyword evidence="1" id="KW-0732">Signal</keyword>
<feature type="signal peptide" evidence="1">
    <location>
        <begin position="1"/>
        <end position="17"/>
    </location>
</feature>
<proteinExistence type="predicted"/>
<evidence type="ECO:0000256" key="1">
    <source>
        <dbReference type="SAM" id="SignalP"/>
    </source>
</evidence>
<accession>A0ABR3IZQ6</accession>
<dbReference type="Proteomes" id="UP001556367">
    <property type="component" value="Unassembled WGS sequence"/>
</dbReference>
<evidence type="ECO:0000313" key="2">
    <source>
        <dbReference type="EMBL" id="KAL0948862.1"/>
    </source>
</evidence>
<protein>
    <submittedName>
        <fullName evidence="2">Uncharacterized protein</fullName>
    </submittedName>
</protein>
<reference evidence="3" key="1">
    <citation type="submission" date="2024-06" db="EMBL/GenBank/DDBJ databases">
        <title>Multi-omics analyses provide insights into the biosynthesis of the anticancer antibiotic pleurotin in Hohenbuehelia grisea.</title>
        <authorList>
            <person name="Weaver J.A."/>
            <person name="Alberti F."/>
        </authorList>
    </citation>
    <scope>NUCLEOTIDE SEQUENCE [LARGE SCALE GENOMIC DNA]</scope>
    <source>
        <strain evidence="3">T-177</strain>
    </source>
</reference>
<evidence type="ECO:0000313" key="3">
    <source>
        <dbReference type="Proteomes" id="UP001556367"/>
    </source>
</evidence>
<comment type="caution">
    <text evidence="2">The sequence shown here is derived from an EMBL/GenBank/DDBJ whole genome shotgun (WGS) entry which is preliminary data.</text>
</comment>